<dbReference type="OrthoDB" id="361532at2759"/>
<evidence type="ECO:0000313" key="8">
    <source>
        <dbReference type="EMBL" id="ALC42460.1"/>
    </source>
</evidence>
<proteinExistence type="predicted"/>
<feature type="compositionally biased region" description="Basic and acidic residues" evidence="6">
    <location>
        <begin position="1377"/>
        <end position="1389"/>
    </location>
</feature>
<feature type="compositionally biased region" description="Basic and acidic residues" evidence="6">
    <location>
        <begin position="1260"/>
        <end position="1279"/>
    </location>
</feature>
<feature type="compositionally biased region" description="Low complexity" evidence="6">
    <location>
        <begin position="1122"/>
        <end position="1146"/>
    </location>
</feature>
<dbReference type="GO" id="GO:0019230">
    <property type="term" value="P:proprioception"/>
    <property type="evidence" value="ECO:0007669"/>
    <property type="project" value="TreeGrafter"/>
</dbReference>
<evidence type="ECO:0000313" key="9">
    <source>
        <dbReference type="Proteomes" id="UP000494163"/>
    </source>
</evidence>
<feature type="compositionally biased region" description="Low complexity" evidence="6">
    <location>
        <begin position="992"/>
        <end position="1004"/>
    </location>
</feature>
<feature type="compositionally biased region" description="Polar residues" evidence="6">
    <location>
        <begin position="19"/>
        <end position="28"/>
    </location>
</feature>
<feature type="region of interest" description="Disordered" evidence="6">
    <location>
        <begin position="1352"/>
        <end position="1405"/>
    </location>
</feature>
<dbReference type="OMA" id="ILNKPDM"/>
<dbReference type="Proteomes" id="UP000494163">
    <property type="component" value="Chromosome 2R"/>
</dbReference>
<evidence type="ECO:0000256" key="6">
    <source>
        <dbReference type="SAM" id="MobiDB-lite"/>
    </source>
</evidence>
<keyword evidence="9" id="KW-1185">Reference proteome</keyword>
<feature type="compositionally biased region" description="Polar residues" evidence="6">
    <location>
        <begin position="1230"/>
        <end position="1246"/>
    </location>
</feature>
<dbReference type="PANTHER" id="PTHR21676">
    <property type="entry name" value="PROTEIN STUM"/>
    <property type="match status" value="1"/>
</dbReference>
<feature type="compositionally biased region" description="Basic and acidic residues" evidence="6">
    <location>
        <begin position="1024"/>
        <end position="1036"/>
    </location>
</feature>
<dbReference type="GO" id="GO:0016020">
    <property type="term" value="C:membrane"/>
    <property type="evidence" value="ECO:0007669"/>
    <property type="project" value="UniProtKB-SubCell"/>
</dbReference>
<dbReference type="PANTHER" id="PTHR21676:SF6">
    <property type="entry name" value="PROTEIN STUM"/>
    <property type="match status" value="1"/>
</dbReference>
<dbReference type="InterPro" id="IPR026673">
    <property type="entry name" value="SPEC3/Stum"/>
</dbReference>
<accession>A0A0M4EI96</accession>
<feature type="transmembrane region" description="Helical" evidence="7">
    <location>
        <begin position="1678"/>
        <end position="1703"/>
    </location>
</feature>
<keyword evidence="5" id="KW-0175">Coiled coil</keyword>
<feature type="compositionally biased region" description="Polar residues" evidence="6">
    <location>
        <begin position="1"/>
        <end position="12"/>
    </location>
</feature>
<keyword evidence="3 7" id="KW-1133">Transmembrane helix</keyword>
<feature type="compositionally biased region" description="Polar residues" evidence="6">
    <location>
        <begin position="789"/>
        <end position="805"/>
    </location>
</feature>
<feature type="compositionally biased region" description="Basic and acidic residues" evidence="6">
    <location>
        <begin position="604"/>
        <end position="618"/>
    </location>
</feature>
<feature type="compositionally biased region" description="Polar residues" evidence="6">
    <location>
        <begin position="914"/>
        <end position="935"/>
    </location>
</feature>
<feature type="compositionally biased region" description="Polar residues" evidence="6">
    <location>
        <begin position="1081"/>
        <end position="1101"/>
    </location>
</feature>
<dbReference type="EMBL" id="CP012524">
    <property type="protein sequence ID" value="ALC42460.1"/>
    <property type="molecule type" value="Genomic_DNA"/>
</dbReference>
<name>A0A0M4EI96_DROBS</name>
<comment type="subcellular location">
    <subcellularLocation>
        <location evidence="1">Membrane</location>
        <topology evidence="1">Multi-pass membrane protein</topology>
    </subcellularLocation>
</comment>
<reference evidence="8 9" key="1">
    <citation type="submission" date="2015-08" db="EMBL/GenBank/DDBJ databases">
        <title>Ancestral chromatin configuration constrains chromatin evolution on differentiating sex chromosomes in Drosophila.</title>
        <authorList>
            <person name="Zhou Q."/>
            <person name="Bachtrog D."/>
        </authorList>
    </citation>
    <scope>NUCLEOTIDE SEQUENCE [LARGE SCALE GENOMIC DNA]</scope>
    <source>
        <tissue evidence="8">Whole larvae</tissue>
    </source>
</reference>
<dbReference type="GO" id="GO:0042330">
    <property type="term" value="P:taxis"/>
    <property type="evidence" value="ECO:0007669"/>
    <property type="project" value="TreeGrafter"/>
</dbReference>
<feature type="compositionally biased region" description="Low complexity" evidence="6">
    <location>
        <begin position="814"/>
        <end position="825"/>
    </location>
</feature>
<feature type="region of interest" description="Disordered" evidence="6">
    <location>
        <begin position="373"/>
        <end position="418"/>
    </location>
</feature>
<feature type="coiled-coil region" evidence="5">
    <location>
        <begin position="1758"/>
        <end position="1792"/>
    </location>
</feature>
<feature type="compositionally biased region" description="Polar residues" evidence="6">
    <location>
        <begin position="746"/>
        <end position="776"/>
    </location>
</feature>
<evidence type="ECO:0000256" key="7">
    <source>
        <dbReference type="SAM" id="Phobius"/>
    </source>
</evidence>
<feature type="compositionally biased region" description="Low complexity" evidence="6">
    <location>
        <begin position="1069"/>
        <end position="1078"/>
    </location>
</feature>
<feature type="region of interest" description="Disordered" evidence="6">
    <location>
        <begin position="789"/>
        <end position="1166"/>
    </location>
</feature>
<evidence type="ECO:0000256" key="1">
    <source>
        <dbReference type="ARBA" id="ARBA00004141"/>
    </source>
</evidence>
<feature type="transmembrane region" description="Helical" evidence="7">
    <location>
        <begin position="1723"/>
        <end position="1746"/>
    </location>
</feature>
<feature type="region of interest" description="Disordered" evidence="6">
    <location>
        <begin position="589"/>
        <end position="696"/>
    </location>
</feature>
<evidence type="ECO:0000256" key="5">
    <source>
        <dbReference type="SAM" id="Coils"/>
    </source>
</evidence>
<feature type="compositionally biased region" description="Low complexity" evidence="6">
    <location>
        <begin position="726"/>
        <end position="739"/>
    </location>
</feature>
<feature type="compositionally biased region" description="Low complexity" evidence="6">
    <location>
        <begin position="889"/>
        <end position="912"/>
    </location>
</feature>
<keyword evidence="4 7" id="KW-0472">Membrane</keyword>
<protein>
    <submittedName>
        <fullName evidence="8">CG30263</fullName>
    </submittedName>
</protein>
<keyword evidence="2 7" id="KW-0812">Transmembrane</keyword>
<dbReference type="GO" id="GO:0050954">
    <property type="term" value="P:sensory perception of mechanical stimulus"/>
    <property type="evidence" value="ECO:0007669"/>
    <property type="project" value="TreeGrafter"/>
</dbReference>
<gene>
    <name evidence="8" type="ORF">Dbus_chr2Rg2039</name>
</gene>
<organism evidence="8 9">
    <name type="scientific">Drosophila busckii</name>
    <name type="common">Fruit fly</name>
    <dbReference type="NCBI Taxonomy" id="30019"/>
    <lineage>
        <taxon>Eukaryota</taxon>
        <taxon>Metazoa</taxon>
        <taxon>Ecdysozoa</taxon>
        <taxon>Arthropoda</taxon>
        <taxon>Hexapoda</taxon>
        <taxon>Insecta</taxon>
        <taxon>Pterygota</taxon>
        <taxon>Neoptera</taxon>
        <taxon>Endopterygota</taxon>
        <taxon>Diptera</taxon>
        <taxon>Brachycera</taxon>
        <taxon>Muscomorpha</taxon>
        <taxon>Ephydroidea</taxon>
        <taxon>Drosophilidae</taxon>
        <taxon>Drosophila</taxon>
    </lineage>
</organism>
<feature type="compositionally biased region" description="Polar residues" evidence="6">
    <location>
        <begin position="1283"/>
        <end position="1292"/>
    </location>
</feature>
<feature type="region of interest" description="Disordered" evidence="6">
    <location>
        <begin position="708"/>
        <end position="776"/>
    </location>
</feature>
<evidence type="ECO:0000256" key="2">
    <source>
        <dbReference type="ARBA" id="ARBA00022692"/>
    </source>
</evidence>
<dbReference type="Pfam" id="PF15795">
    <property type="entry name" value="Spec3"/>
    <property type="match status" value="1"/>
</dbReference>
<feature type="region of interest" description="Disordered" evidence="6">
    <location>
        <begin position="526"/>
        <end position="551"/>
    </location>
</feature>
<evidence type="ECO:0000256" key="3">
    <source>
        <dbReference type="ARBA" id="ARBA00022989"/>
    </source>
</evidence>
<sequence length="1796" mass="194144">MQQTLSYSSTPSPTRPLATISQSIQTPDPATPAIISVDFSYANNPAMSPSAQGSSSARLNSQQSTHAYSSLFGDPVPPPQPEDYFGTAAFESIRAGSFELQSSEEDTLVAAVALDTLIAPPAARRLFSNVPYASLSSMPRLQPPDIQILPNSSGGSSSEQLNSPNFQLLTPQHIVNNPEVYECDFEQQTTDNYAEIFEPTPEPTMCNRPLSASYSSTTLDWYRPTSQHFAEFSRIPKLRPSSKSIMCMKNDEMQFSPLATMLQDSNGSSSGDEKQLTGNALPTPTSTMDRNLILSPQQFMQQQSNELQAYRRDRSASLISDITTKTELTQLQSQTPSMSGQMSPVVFKDSISTGGDYRVGETRLHKKSSFTILSVRSPKPSPQATPRRSRPVAARHSIQSTTTSSLGAAAAAPVRPARRKSLARLPQLLPLPQIPNDDSPRPSVQFNMSAGGYSPSKLAMPTKGILQQRDSLTSSVDTYTPRAHRRSSIGNSPFGQRIKSLETLPLITDAHRSSIPRFHRSNMELHKELSVIPPGTVPRSLKPNPNPTRAQRGLLGVVNKQQESPPQLPAARSNWLSLDDLAVSKPTLEPIRLQARRRSSSTSPERRSSTQTASDRRSSNLSSITTSDFSFRRPTLSTLPATTTRRKSVYAPPQQSPRRQSIVSKEHNRRAKIAKPSSLSPIIGTPNKDASQPQSPLHGAAYEAAHNDSASEFSLRRDSISRIPVRSRQGSRGSSRSNSPLKEFMQTPSGRNSRGSNSPLKEFLQTPSGRNSRTSISHSNAQLKEFLQMQSGRNSRGSISQSNSPIKDFMQTASGRNSRGSHSNSPLKDFMQTPSGRNSRASNSRSPSGQINMLDARLTPTRFYGSRPTSRDPPSRPSSRLTQARDSVANSRANSRLSVRSSLRSTSISPAAMSRSSRGNSTTTPNRRKSVSVSPQPMLGRRMSISPVKLGKKSPKTAPAVKSNSSADASKRRNSRSRIPTSTNGSMRKLSTPSKKAALTTPAKTAEKPKTPRAVKGKIPTTAKPKEKSLKTESAKKKTTTVSSKAETSVKRTGSKVLTKPTPKKPAAKQKSPQMAKKTPAKTQATDNGKSKAQTKTNGNSGLPRPLTRTASNQSNKKVADSAANTAKANAANTASAATNATSATPKAKHKATPEHENKVKTPAADTATDINPLAVQVGNAVLQAAEALPAVRNEVGSNTSIKRQGSNMGTLVRMSSRLSLMSNKKRVDSAQQRKVATVHETTTEASKPKDLSDGTEAQKTLHEVAEPKTHEAEAKAEHGASPTPSGVTKPDSSSRLDTADGGNALNNAAEAQKSPLPPTQPIEASISVVNAANGSSTPTTKVNAHSITAMPEIDNERPNTQEDSTAELEQVTSTPGRDDFQVDDKRLSPDGQGSTAGSGGVTKTSSQEFLKDDVTKKGFCSCCSTLCMRFRRSHCFRCCGLRKERHGTALEEQPVLSSARSSASTAAHVEIVDERQAQKKKSRCWPASNCCSCLRKKSTVADTVPSESKMSAASMTPLQANRSKPQGKCGMCLSKIFCCRSVNRVDPITGNETELSKCCFCIPCRRKKAAASEPRVAWRDADAELGISATDAAIVEGSSLAPSTAVAAAEAAPKVGCCKRFWLMMLCCRKQPRRASNARRQSIAPPPASEETRRKLHNDLVEYNSKMKGAIPVLPLYLAWFCAFCNVVFPGLGTLLSGLFCLCVGIPRFSQFDSARARIGSFIINIIVAVAQFFCVLFCFVGWGWSIWWGTIMLKCAKKLSKIKKVERLELEEEQRQAELAAAAVPRAETEAAKT</sequence>
<feature type="compositionally biased region" description="Polar residues" evidence="6">
    <location>
        <begin position="619"/>
        <end position="643"/>
    </location>
</feature>
<feature type="compositionally biased region" description="Low complexity" evidence="6">
    <location>
        <begin position="834"/>
        <end position="849"/>
    </location>
</feature>
<feature type="compositionally biased region" description="Polar residues" evidence="6">
    <location>
        <begin position="977"/>
        <end position="991"/>
    </location>
</feature>
<feature type="compositionally biased region" description="Polar residues" evidence="6">
    <location>
        <begin position="397"/>
        <end position="406"/>
    </location>
</feature>
<dbReference type="GO" id="GO:0071683">
    <property type="term" value="C:sensory dendrite"/>
    <property type="evidence" value="ECO:0007669"/>
    <property type="project" value="TreeGrafter"/>
</dbReference>
<feature type="region of interest" description="Disordered" evidence="6">
    <location>
        <begin position="1222"/>
        <end position="1304"/>
    </location>
</feature>
<feature type="region of interest" description="Disordered" evidence="6">
    <location>
        <begin position="1"/>
        <end position="29"/>
    </location>
</feature>
<evidence type="ECO:0000256" key="4">
    <source>
        <dbReference type="ARBA" id="ARBA00023136"/>
    </source>
</evidence>